<dbReference type="EMBL" id="CDMZ01003503">
    <property type="protein sequence ID" value="CEM46631.1"/>
    <property type="molecule type" value="Genomic_DNA"/>
</dbReference>
<protein>
    <submittedName>
        <fullName evidence="2">Uncharacterized protein</fullName>
    </submittedName>
</protein>
<feature type="compositionally biased region" description="Low complexity" evidence="1">
    <location>
        <begin position="128"/>
        <end position="146"/>
    </location>
</feature>
<feature type="region of interest" description="Disordered" evidence="1">
    <location>
        <begin position="117"/>
        <end position="173"/>
    </location>
</feature>
<feature type="region of interest" description="Disordered" evidence="1">
    <location>
        <begin position="21"/>
        <end position="43"/>
    </location>
</feature>
<organism evidence="2">
    <name type="scientific">Chromera velia CCMP2878</name>
    <dbReference type="NCBI Taxonomy" id="1169474"/>
    <lineage>
        <taxon>Eukaryota</taxon>
        <taxon>Sar</taxon>
        <taxon>Alveolata</taxon>
        <taxon>Colpodellida</taxon>
        <taxon>Chromeraceae</taxon>
        <taxon>Chromera</taxon>
    </lineage>
</organism>
<dbReference type="AlphaFoldDB" id="A0A0G4HQY0"/>
<evidence type="ECO:0000256" key="1">
    <source>
        <dbReference type="SAM" id="MobiDB-lite"/>
    </source>
</evidence>
<dbReference type="VEuPathDB" id="CryptoDB:Cvel_1270"/>
<sequence>MLEEERESDWGECGAFPVRRRRSRDGVQASERESSPVVDTGASGHFFGEDVKHCVVEIREGEFEFVGVDGRVHRTSREVDVELAGVETARGGTETACLSGAYSRDKSVGPFRVCLNVEGGGDKGNKNGSPQPSSVSGSPQPSSMSSRQNGKGKAKEVHVSPAGWRKLRFPTEG</sequence>
<accession>A0A0G4HQY0</accession>
<proteinExistence type="predicted"/>
<dbReference type="PhylomeDB" id="A0A0G4HQY0"/>
<gene>
    <name evidence="2" type="ORF">Cvel_1270</name>
</gene>
<reference evidence="2" key="1">
    <citation type="submission" date="2014-11" db="EMBL/GenBank/DDBJ databases">
        <authorList>
            <person name="Otto D Thomas"/>
            <person name="Naeem Raeece"/>
        </authorList>
    </citation>
    <scope>NUCLEOTIDE SEQUENCE</scope>
</reference>
<evidence type="ECO:0000313" key="2">
    <source>
        <dbReference type="EMBL" id="CEM46631.1"/>
    </source>
</evidence>
<name>A0A0G4HQY0_9ALVE</name>